<accession>A0AA95NFN9</accession>
<name>A0AA95NFN9_9BURK</name>
<dbReference type="SMART" id="SM00304">
    <property type="entry name" value="HAMP"/>
    <property type="match status" value="1"/>
</dbReference>
<evidence type="ECO:0000256" key="2">
    <source>
        <dbReference type="ARBA" id="ARBA00022481"/>
    </source>
</evidence>
<comment type="similarity">
    <text evidence="3">Belongs to the methyl-accepting chemotaxis (MCP) protein family.</text>
</comment>
<comment type="subcellular location">
    <subcellularLocation>
        <location evidence="1">Membrane</location>
    </subcellularLocation>
</comment>
<evidence type="ECO:0000313" key="8">
    <source>
        <dbReference type="EMBL" id="WIT13405.1"/>
    </source>
</evidence>
<keyword evidence="2" id="KW-0488">Methylation</keyword>
<feature type="domain" description="Methyl-accepting transducer" evidence="6">
    <location>
        <begin position="396"/>
        <end position="625"/>
    </location>
</feature>
<feature type="transmembrane region" description="Helical" evidence="5">
    <location>
        <begin position="314"/>
        <end position="334"/>
    </location>
</feature>
<dbReference type="PROSITE" id="PS50885">
    <property type="entry name" value="HAMP"/>
    <property type="match status" value="1"/>
</dbReference>
<sequence length="646" mass="68752">MSLLNRLTIRRKLLLLSLLVLLALSIPSAFQIKQARDLAAAAEGELEGLAPARQLVKLTQLTQQHRGLSAAQLGGNNAVQDARAAKNAEVKKQFAKVDGMLTRLELTEPMRKTWQNAQQQWQALSGEVDAKSLKAAQSSSKHAQLIAVYFKLLDQLVDQSGLILDPEAATYFLITASLVKLPLATEAMGQARARGAGFLAEAQIGPEGRTLLTGLVQQASDQHSGMVTAFEKSFAVDAELKRQLAGAITNLASQVEGSLQLTRQELVAATELKYPAPDYIASYTKTIDAMFVCGEQAMDALEKLLSQRVRELQWSSWIVLILLALMMAIILLVARGISRSIIVPLGHAVVLADQIARRDLSGDVDASSRDEIGQLNQSLLAMRDGLRGVIGEVRGNADHVAQASQELAQGNNDLSQRTEQQASALQQTASSMEELTVTVRSNADQAAEASGLAQRACEVALTGGQAVAQIISTMGDIEASSRKIEEIIAVIDSIAFQTNILALNAAVEAARAGEQGRGFAVVASEVRALAQRSAEAAKQIKQLIATSVNQVGAGAKLVNGAGVTMQDTVSSIRSLAEMVARISQASTEQTGGLVQINEAVSHMDELTQQNAALVEQTAAAGMSLREQAQHLAELVNTFRVPGAGRA</sequence>
<dbReference type="GO" id="GO:0004888">
    <property type="term" value="F:transmembrane signaling receptor activity"/>
    <property type="evidence" value="ECO:0007669"/>
    <property type="project" value="InterPro"/>
</dbReference>
<dbReference type="AlphaFoldDB" id="A0AA95NFN9"/>
<protein>
    <submittedName>
        <fullName evidence="8">Methyl-accepting chemotaxis protein</fullName>
    </submittedName>
</protein>
<dbReference type="SUPFAM" id="SSF58104">
    <property type="entry name" value="Methyl-accepting chemotaxis protein (MCP) signaling domain"/>
    <property type="match status" value="1"/>
</dbReference>
<keyword evidence="5" id="KW-0812">Transmembrane</keyword>
<dbReference type="InterPro" id="IPR051310">
    <property type="entry name" value="MCP_chemotaxis"/>
</dbReference>
<dbReference type="GO" id="GO:0005886">
    <property type="term" value="C:plasma membrane"/>
    <property type="evidence" value="ECO:0007669"/>
    <property type="project" value="TreeGrafter"/>
</dbReference>
<dbReference type="CDD" id="cd06225">
    <property type="entry name" value="HAMP"/>
    <property type="match status" value="1"/>
</dbReference>
<dbReference type="PANTHER" id="PTHR43531">
    <property type="entry name" value="PROTEIN ICFG"/>
    <property type="match status" value="1"/>
</dbReference>
<keyword evidence="4" id="KW-0807">Transducer</keyword>
<evidence type="ECO:0000313" key="9">
    <source>
        <dbReference type="Proteomes" id="UP001177769"/>
    </source>
</evidence>
<proteinExistence type="inferred from homology"/>
<evidence type="ECO:0000256" key="5">
    <source>
        <dbReference type="SAM" id="Phobius"/>
    </source>
</evidence>
<keyword evidence="9" id="KW-1185">Reference proteome</keyword>
<keyword evidence="5" id="KW-0472">Membrane</keyword>
<dbReference type="KEGG" id="pais:PFX98_07270"/>
<dbReference type="PANTHER" id="PTHR43531:SF14">
    <property type="entry name" value="METHYL-ACCEPTING CHEMOTAXIS PROTEIN I-RELATED"/>
    <property type="match status" value="1"/>
</dbReference>
<keyword evidence="5" id="KW-1133">Transmembrane helix</keyword>
<dbReference type="RefSeq" id="WP_285234517.1">
    <property type="nucleotide sequence ID" value="NZ_CP116346.1"/>
</dbReference>
<dbReference type="CDD" id="cd11386">
    <property type="entry name" value="MCP_signal"/>
    <property type="match status" value="1"/>
</dbReference>
<dbReference type="SMART" id="SM00283">
    <property type="entry name" value="MA"/>
    <property type="match status" value="1"/>
</dbReference>
<dbReference type="EMBL" id="CP116346">
    <property type="protein sequence ID" value="WIT13405.1"/>
    <property type="molecule type" value="Genomic_DNA"/>
</dbReference>
<gene>
    <name evidence="8" type="ORF">PFX98_07270</name>
</gene>
<evidence type="ECO:0000259" key="7">
    <source>
        <dbReference type="PROSITE" id="PS50885"/>
    </source>
</evidence>
<dbReference type="Pfam" id="PF00015">
    <property type="entry name" value="MCPsignal"/>
    <property type="match status" value="1"/>
</dbReference>
<evidence type="ECO:0000256" key="3">
    <source>
        <dbReference type="ARBA" id="ARBA00029447"/>
    </source>
</evidence>
<dbReference type="InterPro" id="IPR004089">
    <property type="entry name" value="MCPsignal_dom"/>
</dbReference>
<dbReference type="FunFam" id="1.10.287.950:FF:000001">
    <property type="entry name" value="Methyl-accepting chemotaxis sensory transducer"/>
    <property type="match status" value="1"/>
</dbReference>
<evidence type="ECO:0000259" key="6">
    <source>
        <dbReference type="PROSITE" id="PS50111"/>
    </source>
</evidence>
<dbReference type="Proteomes" id="UP001177769">
    <property type="component" value="Chromosome"/>
</dbReference>
<dbReference type="GO" id="GO:0006935">
    <property type="term" value="P:chemotaxis"/>
    <property type="evidence" value="ECO:0007669"/>
    <property type="project" value="InterPro"/>
</dbReference>
<dbReference type="InterPro" id="IPR003660">
    <property type="entry name" value="HAMP_dom"/>
</dbReference>
<dbReference type="PROSITE" id="PS50111">
    <property type="entry name" value="CHEMOTAXIS_TRANSDUC_2"/>
    <property type="match status" value="1"/>
</dbReference>
<dbReference type="Pfam" id="PF00672">
    <property type="entry name" value="HAMP"/>
    <property type="match status" value="1"/>
</dbReference>
<dbReference type="Gene3D" id="1.10.287.950">
    <property type="entry name" value="Methyl-accepting chemotaxis protein"/>
    <property type="match status" value="1"/>
</dbReference>
<dbReference type="GO" id="GO:0007165">
    <property type="term" value="P:signal transduction"/>
    <property type="evidence" value="ECO:0007669"/>
    <property type="project" value="UniProtKB-KW"/>
</dbReference>
<evidence type="ECO:0000256" key="1">
    <source>
        <dbReference type="ARBA" id="ARBA00004370"/>
    </source>
</evidence>
<feature type="domain" description="HAMP" evidence="7">
    <location>
        <begin position="339"/>
        <end position="391"/>
    </location>
</feature>
<evidence type="ECO:0000256" key="4">
    <source>
        <dbReference type="PROSITE-ProRule" id="PRU00284"/>
    </source>
</evidence>
<organism evidence="8 9">
    <name type="scientific">Paucibacter sediminis</name>
    <dbReference type="NCBI Taxonomy" id="3019553"/>
    <lineage>
        <taxon>Bacteria</taxon>
        <taxon>Pseudomonadati</taxon>
        <taxon>Pseudomonadota</taxon>
        <taxon>Betaproteobacteria</taxon>
        <taxon>Burkholderiales</taxon>
        <taxon>Sphaerotilaceae</taxon>
        <taxon>Roseateles</taxon>
    </lineage>
</organism>
<dbReference type="InterPro" id="IPR004090">
    <property type="entry name" value="Chemotax_Me-accpt_rcpt"/>
</dbReference>
<reference evidence="8" key="1">
    <citation type="submission" date="2023-01" db="EMBL/GenBank/DDBJ databases">
        <title>Whole genome sequence of Paucibacter sp. S2-9 isolated from pond sediment.</title>
        <authorList>
            <person name="Jung J.Y."/>
        </authorList>
    </citation>
    <scope>NUCLEOTIDE SEQUENCE</scope>
    <source>
        <strain evidence="8">S2-9</strain>
    </source>
</reference>
<dbReference type="PRINTS" id="PR00260">
    <property type="entry name" value="CHEMTRNSDUCR"/>
</dbReference>